<feature type="transmembrane region" description="Helical" evidence="6">
    <location>
        <begin position="673"/>
        <end position="697"/>
    </location>
</feature>
<evidence type="ECO:0000256" key="4">
    <source>
        <dbReference type="ARBA" id="ARBA00022989"/>
    </source>
</evidence>
<evidence type="ECO:0000256" key="3">
    <source>
        <dbReference type="ARBA" id="ARBA00022692"/>
    </source>
</evidence>
<feature type="transmembrane region" description="Helical" evidence="6">
    <location>
        <begin position="378"/>
        <end position="405"/>
    </location>
</feature>
<dbReference type="AlphaFoldDB" id="A0A1I0QDQ8"/>
<dbReference type="PROSITE" id="PS51257">
    <property type="entry name" value="PROKAR_LIPOPROTEIN"/>
    <property type="match status" value="1"/>
</dbReference>
<proteinExistence type="predicted"/>
<feature type="transmembrane region" description="Helical" evidence="6">
    <location>
        <begin position="426"/>
        <end position="446"/>
    </location>
</feature>
<keyword evidence="2" id="KW-1003">Cell membrane</keyword>
<evidence type="ECO:0000259" key="7">
    <source>
        <dbReference type="Pfam" id="PF02687"/>
    </source>
</evidence>
<gene>
    <name evidence="9" type="ORF">SAMN05216290_2242</name>
</gene>
<dbReference type="OrthoDB" id="5933722at2"/>
<keyword evidence="4 6" id="KW-1133">Transmembrane helix</keyword>
<dbReference type="Pfam" id="PF12704">
    <property type="entry name" value="MacB_PCD"/>
    <property type="match status" value="1"/>
</dbReference>
<evidence type="ECO:0000313" key="10">
    <source>
        <dbReference type="Proteomes" id="UP000199437"/>
    </source>
</evidence>
<evidence type="ECO:0000259" key="8">
    <source>
        <dbReference type="Pfam" id="PF12704"/>
    </source>
</evidence>
<dbReference type="GeneID" id="99986948"/>
<dbReference type="Pfam" id="PF02687">
    <property type="entry name" value="FtsX"/>
    <property type="match status" value="2"/>
</dbReference>
<evidence type="ECO:0000256" key="5">
    <source>
        <dbReference type="ARBA" id="ARBA00023136"/>
    </source>
</evidence>
<feature type="transmembrane region" description="Helical" evidence="6">
    <location>
        <begin position="21"/>
        <end position="41"/>
    </location>
</feature>
<dbReference type="InterPro" id="IPR025857">
    <property type="entry name" value="MacB_PCD"/>
</dbReference>
<dbReference type="InterPro" id="IPR003838">
    <property type="entry name" value="ABC3_permease_C"/>
</dbReference>
<evidence type="ECO:0000256" key="6">
    <source>
        <dbReference type="SAM" id="Phobius"/>
    </source>
</evidence>
<accession>A0A1I0QDQ8</accession>
<dbReference type="InterPro" id="IPR050250">
    <property type="entry name" value="Macrolide_Exporter_MacB"/>
</dbReference>
<evidence type="ECO:0000256" key="1">
    <source>
        <dbReference type="ARBA" id="ARBA00004651"/>
    </source>
</evidence>
<evidence type="ECO:0000313" key="9">
    <source>
        <dbReference type="EMBL" id="SEW25193.1"/>
    </source>
</evidence>
<dbReference type="EMBL" id="FOIR01000002">
    <property type="protein sequence ID" value="SEW25193.1"/>
    <property type="molecule type" value="Genomic_DNA"/>
</dbReference>
<feature type="transmembrane region" description="Helical" evidence="6">
    <location>
        <begin position="284"/>
        <end position="306"/>
    </location>
</feature>
<dbReference type="RefSeq" id="WP_090258671.1">
    <property type="nucleotide sequence ID" value="NZ_FOIR01000002.1"/>
</dbReference>
<feature type="transmembrane region" description="Helical" evidence="6">
    <location>
        <begin position="759"/>
        <end position="779"/>
    </location>
</feature>
<reference evidence="10" key="1">
    <citation type="submission" date="2016-10" db="EMBL/GenBank/DDBJ databases">
        <authorList>
            <person name="Varghese N."/>
            <person name="Submissions S."/>
        </authorList>
    </citation>
    <scope>NUCLEOTIDE SEQUENCE [LARGE SCALE GENOMIC DNA]</scope>
    <source>
        <strain evidence="10">CGMCC 1.12402</strain>
    </source>
</reference>
<dbReference type="Proteomes" id="UP000199437">
    <property type="component" value="Unassembled WGS sequence"/>
</dbReference>
<feature type="transmembrane region" description="Helical" evidence="6">
    <location>
        <begin position="335"/>
        <end position="358"/>
    </location>
</feature>
<dbReference type="GO" id="GO:0005886">
    <property type="term" value="C:plasma membrane"/>
    <property type="evidence" value="ECO:0007669"/>
    <property type="project" value="UniProtKB-SubCell"/>
</dbReference>
<name>A0A1I0QDQ8_9BACT</name>
<keyword evidence="10" id="KW-1185">Reference proteome</keyword>
<feature type="domain" description="MacB-like periplasmic core" evidence="8">
    <location>
        <begin position="20"/>
        <end position="237"/>
    </location>
</feature>
<comment type="subcellular location">
    <subcellularLocation>
        <location evidence="1">Cell membrane</location>
        <topology evidence="1">Multi-pass membrane protein</topology>
    </subcellularLocation>
</comment>
<feature type="domain" description="ABC3 transporter permease C-terminal" evidence="7">
    <location>
        <begin position="676"/>
        <end position="789"/>
    </location>
</feature>
<dbReference type="PANTHER" id="PTHR30572">
    <property type="entry name" value="MEMBRANE COMPONENT OF TRANSPORTER-RELATED"/>
    <property type="match status" value="1"/>
</dbReference>
<dbReference type="GO" id="GO:0022857">
    <property type="term" value="F:transmembrane transporter activity"/>
    <property type="evidence" value="ECO:0007669"/>
    <property type="project" value="TreeGrafter"/>
</dbReference>
<protein>
    <submittedName>
        <fullName evidence="9">Putative ABC transport system permease protein</fullName>
    </submittedName>
</protein>
<dbReference type="PANTHER" id="PTHR30572:SF18">
    <property type="entry name" value="ABC-TYPE MACROLIDE FAMILY EXPORT SYSTEM PERMEASE COMPONENT 2"/>
    <property type="match status" value="1"/>
</dbReference>
<feature type="domain" description="ABC3 transporter permease C-terminal" evidence="7">
    <location>
        <begin position="290"/>
        <end position="399"/>
    </location>
</feature>
<sequence length="796" mass="89718">MFRNYINVALRSLKRQKSYSLINIFGLSSGIMACIVILLYVRDEFSYERFYPNADQIYRVTSVYETSGRVEHIAVSPARLTTISQQSIPETEEMTLVYDWSLGREMLVEFEDQSFLETEAYYADTSFFKVFEHQFLEGNREVALSEPNAMVLTAKTAKKYFGSTSNVVGKVLSVNGSEAKVTGVINDFPGKTSLSFDFLLSINTIGNPPSERWFPMNYYTYVKLRDEQAAERYLEKANQLIYDEVGEAFAAQGLAMSFEMEPLTEMHFTTTKGSDYPEKISKNLVYSLVAIAGFILLIACINYINLSTAKSEKRAKEVGVRKVLGAYRKQLIWQFYGETFLVTTVAVIIGVVMAELLMPFFNNLANTNLSIDLFGDSYLLPGLACVIIFVSIIAGSYPASFLSSFQPAKVLKSTFSPKGGNAFRRVLVTVQFAVSVFLITGTLVIYNQLNFIQKREVGYDQEQIVYMQMGSREVRRAYNSLKNGFMNVTGVEEVTGSNNMISNVLSGWGSVLEDRPDDFHISFRGMNGDEDFLETFGFELIAGESFKNKSDIDSTTYYLVNRTGIEALEMTPEEAIGVRFGIDESMVGTIVGVIEDFHLASMHKEIEPLAVFTGRQNYKSIIYARVNMERLPQVKADMEKVWEQFVPSRPFDLKFVDDTVRAQYEKDQQLGQIILSFTVLAIAIGCLGLFGLASYLAEKRTKEIGIRKVLGADVQRIVFLLSKEYLRIVLVANLIGWPLAYFIMDKWLAGFAYRIGLGWYYFAVSGIIAIAVALITVSYQSLRAAFSNPIKALRYE</sequence>
<organism evidence="9 10">
    <name type="scientific">Roseivirga pacifica</name>
    <dbReference type="NCBI Taxonomy" id="1267423"/>
    <lineage>
        <taxon>Bacteria</taxon>
        <taxon>Pseudomonadati</taxon>
        <taxon>Bacteroidota</taxon>
        <taxon>Cytophagia</taxon>
        <taxon>Cytophagales</taxon>
        <taxon>Roseivirgaceae</taxon>
        <taxon>Roseivirga</taxon>
    </lineage>
</organism>
<dbReference type="STRING" id="1267423.SAMN05216290_2242"/>
<keyword evidence="5 6" id="KW-0472">Membrane</keyword>
<keyword evidence="3 6" id="KW-0812">Transmembrane</keyword>
<feature type="transmembrane region" description="Helical" evidence="6">
    <location>
        <begin position="725"/>
        <end position="744"/>
    </location>
</feature>
<evidence type="ECO:0000256" key="2">
    <source>
        <dbReference type="ARBA" id="ARBA00022475"/>
    </source>
</evidence>